<comment type="caution">
    <text evidence="10">The sequence shown here is derived from an EMBL/GenBank/DDBJ whole genome shotgun (WGS) entry which is preliminary data.</text>
</comment>
<dbReference type="SUPFAM" id="SSF81321">
    <property type="entry name" value="Family A G protein-coupled receptor-like"/>
    <property type="match status" value="1"/>
</dbReference>
<dbReference type="AlphaFoldDB" id="A0AAV2PK59"/>
<keyword evidence="3" id="KW-1003">Cell membrane</keyword>
<evidence type="ECO:0000256" key="3">
    <source>
        <dbReference type="ARBA" id="ARBA00022475"/>
    </source>
</evidence>
<evidence type="ECO:0000256" key="2">
    <source>
        <dbReference type="ARBA" id="ARBA00010663"/>
    </source>
</evidence>
<feature type="transmembrane region" description="Helical" evidence="8">
    <location>
        <begin position="324"/>
        <end position="343"/>
    </location>
</feature>
<comment type="similarity">
    <text evidence="2">Belongs to the G-protein coupled receptor 1 family.</text>
</comment>
<keyword evidence="7" id="KW-0675">Receptor</keyword>
<feature type="transmembrane region" description="Helical" evidence="8">
    <location>
        <begin position="108"/>
        <end position="132"/>
    </location>
</feature>
<dbReference type="PRINTS" id="PR00237">
    <property type="entry name" value="GPCRRHODOPSN"/>
</dbReference>
<name>A0AAV2PK59_MEGNR</name>
<dbReference type="GO" id="GO:0005886">
    <property type="term" value="C:plasma membrane"/>
    <property type="evidence" value="ECO:0007669"/>
    <property type="project" value="UniProtKB-SubCell"/>
</dbReference>
<evidence type="ECO:0000256" key="1">
    <source>
        <dbReference type="ARBA" id="ARBA00004651"/>
    </source>
</evidence>
<organism evidence="10 11">
    <name type="scientific">Meganyctiphanes norvegica</name>
    <name type="common">Northern krill</name>
    <name type="synonym">Thysanopoda norvegica</name>
    <dbReference type="NCBI Taxonomy" id="48144"/>
    <lineage>
        <taxon>Eukaryota</taxon>
        <taxon>Metazoa</taxon>
        <taxon>Ecdysozoa</taxon>
        <taxon>Arthropoda</taxon>
        <taxon>Crustacea</taxon>
        <taxon>Multicrustacea</taxon>
        <taxon>Malacostraca</taxon>
        <taxon>Eumalacostraca</taxon>
        <taxon>Eucarida</taxon>
        <taxon>Euphausiacea</taxon>
        <taxon>Euphausiidae</taxon>
        <taxon>Meganyctiphanes</taxon>
    </lineage>
</organism>
<dbReference type="GO" id="GO:0042277">
    <property type="term" value="F:peptide binding"/>
    <property type="evidence" value="ECO:0007669"/>
    <property type="project" value="TreeGrafter"/>
</dbReference>
<evidence type="ECO:0000313" key="10">
    <source>
        <dbReference type="EMBL" id="CAL4060280.1"/>
    </source>
</evidence>
<evidence type="ECO:0000256" key="6">
    <source>
        <dbReference type="ARBA" id="ARBA00023136"/>
    </source>
</evidence>
<dbReference type="GO" id="GO:0032870">
    <property type="term" value="P:cellular response to hormone stimulus"/>
    <property type="evidence" value="ECO:0007669"/>
    <property type="project" value="TreeGrafter"/>
</dbReference>
<feature type="domain" description="G-protein coupled receptors family 1 profile" evidence="9">
    <location>
        <begin position="121"/>
        <end position="375"/>
    </location>
</feature>
<evidence type="ECO:0000256" key="4">
    <source>
        <dbReference type="ARBA" id="ARBA00022692"/>
    </source>
</evidence>
<dbReference type="CDD" id="cd00637">
    <property type="entry name" value="7tm_classA_rhodopsin-like"/>
    <property type="match status" value="1"/>
</dbReference>
<evidence type="ECO:0000256" key="5">
    <source>
        <dbReference type="ARBA" id="ARBA00022989"/>
    </source>
</evidence>
<feature type="transmembrane region" description="Helical" evidence="8">
    <location>
        <begin position="180"/>
        <end position="200"/>
    </location>
</feature>
<feature type="transmembrane region" description="Helical" evidence="8">
    <location>
        <begin position="221"/>
        <end position="243"/>
    </location>
</feature>
<keyword evidence="5 8" id="KW-1133">Transmembrane helix</keyword>
<keyword evidence="4 8" id="KW-0812">Transmembrane</keyword>
<proteinExistence type="inferred from homology"/>
<feature type="transmembrane region" description="Helical" evidence="8">
    <location>
        <begin position="355"/>
        <end position="378"/>
    </location>
</feature>
<feature type="non-terminal residue" evidence="10">
    <location>
        <position position="408"/>
    </location>
</feature>
<protein>
    <recommendedName>
        <fullName evidence="9">G-protein coupled receptors family 1 profile domain-containing protein</fullName>
    </recommendedName>
</protein>
<dbReference type="GO" id="GO:0004930">
    <property type="term" value="F:G protein-coupled receptor activity"/>
    <property type="evidence" value="ECO:0007669"/>
    <property type="project" value="InterPro"/>
</dbReference>
<evidence type="ECO:0000256" key="7">
    <source>
        <dbReference type="ARBA" id="ARBA00023170"/>
    </source>
</evidence>
<dbReference type="PROSITE" id="PS50262">
    <property type="entry name" value="G_PROTEIN_RECEP_F1_2"/>
    <property type="match status" value="1"/>
</dbReference>
<dbReference type="InterPro" id="IPR000276">
    <property type="entry name" value="GPCR_Rhodpsn"/>
</dbReference>
<dbReference type="Pfam" id="PF00001">
    <property type="entry name" value="7tm_1"/>
    <property type="match status" value="1"/>
</dbReference>
<dbReference type="EMBL" id="CAXKWB010000314">
    <property type="protein sequence ID" value="CAL4060280.1"/>
    <property type="molecule type" value="Genomic_DNA"/>
</dbReference>
<accession>A0AAV2PK59</accession>
<dbReference type="PANTHER" id="PTHR24241:SF170">
    <property type="entry name" value="G-PROTEIN COUPLED RECEPTORS FAMILY 1 PROFILE DOMAIN-CONTAINING PROTEIN"/>
    <property type="match status" value="1"/>
</dbReference>
<dbReference type="Gene3D" id="1.20.1070.10">
    <property type="entry name" value="Rhodopsin 7-helix transmembrane proteins"/>
    <property type="match status" value="1"/>
</dbReference>
<dbReference type="InterPro" id="IPR017452">
    <property type="entry name" value="GPCR_Rhodpsn_7TM"/>
</dbReference>
<comment type="subcellular location">
    <subcellularLocation>
        <location evidence="1">Cell membrane</location>
        <topology evidence="1">Multi-pass membrane protein</topology>
    </subcellularLocation>
</comment>
<evidence type="ECO:0000259" key="9">
    <source>
        <dbReference type="PROSITE" id="PS50262"/>
    </source>
</evidence>
<feature type="transmembrane region" description="Helical" evidence="8">
    <location>
        <begin position="263"/>
        <end position="289"/>
    </location>
</feature>
<keyword evidence="11" id="KW-1185">Reference proteome</keyword>
<reference evidence="10 11" key="1">
    <citation type="submission" date="2024-05" db="EMBL/GenBank/DDBJ databases">
        <authorList>
            <person name="Wallberg A."/>
        </authorList>
    </citation>
    <scope>NUCLEOTIDE SEQUENCE [LARGE SCALE GENOMIC DNA]</scope>
</reference>
<evidence type="ECO:0000313" key="11">
    <source>
        <dbReference type="Proteomes" id="UP001497623"/>
    </source>
</evidence>
<gene>
    <name evidence="10" type="ORF">MNOR_LOCUS1208</name>
</gene>
<dbReference type="PANTHER" id="PTHR24241">
    <property type="entry name" value="NEUROPEPTIDE RECEPTOR-RELATED G-PROTEIN COUPLED RECEPTOR"/>
    <property type="match status" value="1"/>
</dbReference>
<keyword evidence="6 8" id="KW-0472">Membrane</keyword>
<dbReference type="Proteomes" id="UP001497623">
    <property type="component" value="Unassembled WGS sequence"/>
</dbReference>
<sequence length="408" mass="45552">MVIGDWPTEPTGEKLSGAIGRLMRTTLYVYHESLKGSVTFNPFSPMTFPQDVPTHVMTFFLQVGRFTGAASHHGGYGGGYSSSSYGSQGEMVMLAGGAHVGVESLAQAAVILVIGVAIIISNIIVLATFITMPGPKDVIVYYLMSLGVADLVAGVVVVPLSVYPALTQRWVYGDAVCGLAGYIEITIWFAQLCTFMWISVDRYLAIRKPLRYETVQTKTRCQCWVVFTWVTSMMLCCPPLLGFNSSSNWDTEAYVCWLDWGSMIAYAFTLVPLVLGPTVITLCYTYGYIFKIMRTFKTFVVGQEKEFVTALQINLENTDHMMSFTLVLAFWLSWGPCVGVRTYEYITGTYINVRFLHFAIFWLGALNSCWKAIIYIAMSSKFRRGLKLFCLSLCCRGKARDAELIMDY</sequence>
<feature type="transmembrane region" description="Helical" evidence="8">
    <location>
        <begin position="139"/>
        <end position="160"/>
    </location>
</feature>
<evidence type="ECO:0000256" key="8">
    <source>
        <dbReference type="SAM" id="Phobius"/>
    </source>
</evidence>